<dbReference type="AlphaFoldDB" id="A0A8D8S967"/>
<evidence type="ECO:0000313" key="2">
    <source>
        <dbReference type="EMBL" id="CAG6662801.1"/>
    </source>
</evidence>
<feature type="region of interest" description="Disordered" evidence="1">
    <location>
        <begin position="1"/>
        <end position="71"/>
    </location>
</feature>
<organism evidence="2">
    <name type="scientific">Cacopsylla melanoneura</name>
    <dbReference type="NCBI Taxonomy" id="428564"/>
    <lineage>
        <taxon>Eukaryota</taxon>
        <taxon>Metazoa</taxon>
        <taxon>Ecdysozoa</taxon>
        <taxon>Arthropoda</taxon>
        <taxon>Hexapoda</taxon>
        <taxon>Insecta</taxon>
        <taxon>Pterygota</taxon>
        <taxon>Neoptera</taxon>
        <taxon>Paraneoptera</taxon>
        <taxon>Hemiptera</taxon>
        <taxon>Sternorrhyncha</taxon>
        <taxon>Psylloidea</taxon>
        <taxon>Psyllidae</taxon>
        <taxon>Psyllinae</taxon>
        <taxon>Cacopsylla</taxon>
    </lineage>
</organism>
<dbReference type="EMBL" id="HBUF01203651">
    <property type="protein sequence ID" value="CAG6662801.1"/>
    <property type="molecule type" value="Transcribed_RNA"/>
</dbReference>
<proteinExistence type="predicted"/>
<feature type="compositionally biased region" description="Basic and acidic residues" evidence="1">
    <location>
        <begin position="41"/>
        <end position="71"/>
    </location>
</feature>
<evidence type="ECO:0000256" key="1">
    <source>
        <dbReference type="SAM" id="MobiDB-lite"/>
    </source>
</evidence>
<accession>A0A8D8S967</accession>
<protein>
    <submittedName>
        <fullName evidence="2">Uncharacterized protein</fullName>
    </submittedName>
</protein>
<sequence length="104" mass="12204">MLHCHDQCPYRSKLGRKKEEEEEGRERENGKHKNNLPGRDFLSHNDDGGNTKTSRQRERKREREREKGAETKWRGKDIFYTGCPKTPTGSKIIGCNLKFRTPCK</sequence>
<name>A0A8D8S967_9HEMI</name>
<reference evidence="2" key="1">
    <citation type="submission" date="2021-05" db="EMBL/GenBank/DDBJ databases">
        <authorList>
            <person name="Alioto T."/>
            <person name="Alioto T."/>
            <person name="Gomez Garrido J."/>
        </authorList>
    </citation>
    <scope>NUCLEOTIDE SEQUENCE</scope>
</reference>